<comment type="caution">
    <text evidence="1">The sequence shown here is derived from an EMBL/GenBank/DDBJ whole genome shotgun (WGS) entry which is preliminary data.</text>
</comment>
<organism evidence="1 2">
    <name type="scientific">Scytonema hofmannii PCC 7110</name>
    <dbReference type="NCBI Taxonomy" id="128403"/>
    <lineage>
        <taxon>Bacteria</taxon>
        <taxon>Bacillati</taxon>
        <taxon>Cyanobacteriota</taxon>
        <taxon>Cyanophyceae</taxon>
        <taxon>Nostocales</taxon>
        <taxon>Scytonemataceae</taxon>
        <taxon>Scytonema</taxon>
    </lineage>
</organism>
<dbReference type="STRING" id="128403.WA1_43590"/>
<dbReference type="Pfam" id="PF09620">
    <property type="entry name" value="Cas_csx3"/>
    <property type="match status" value="1"/>
</dbReference>
<evidence type="ECO:0000313" key="1">
    <source>
        <dbReference type="EMBL" id="KYC36575.1"/>
    </source>
</evidence>
<proteinExistence type="predicted"/>
<accession>A0A139WVW7</accession>
<dbReference type="InterPro" id="IPR013409">
    <property type="entry name" value="CRISPR-assoc_prot_Crn3/Csx3"/>
</dbReference>
<reference evidence="1 2" key="1">
    <citation type="journal article" date="2013" name="Genome Biol. Evol.">
        <title>Genomes of Stigonematalean cyanobacteria (subsection V) and the evolution of oxygenic photosynthesis from prokaryotes to plastids.</title>
        <authorList>
            <person name="Dagan T."/>
            <person name="Roettger M."/>
            <person name="Stucken K."/>
            <person name="Landan G."/>
            <person name="Koch R."/>
            <person name="Major P."/>
            <person name="Gould S.B."/>
            <person name="Goremykin V.V."/>
            <person name="Rippka R."/>
            <person name="Tandeau de Marsac N."/>
            <person name="Gugger M."/>
            <person name="Lockhart P.J."/>
            <person name="Allen J.F."/>
            <person name="Brune I."/>
            <person name="Maus I."/>
            <person name="Puhler A."/>
            <person name="Martin W.F."/>
        </authorList>
    </citation>
    <scope>NUCLEOTIDE SEQUENCE [LARGE SCALE GENOMIC DNA]</scope>
    <source>
        <strain evidence="1 2">PCC 7110</strain>
    </source>
</reference>
<dbReference type="Proteomes" id="UP000076925">
    <property type="component" value="Unassembled WGS sequence"/>
</dbReference>
<keyword evidence="2" id="KW-1185">Reference proteome</keyword>
<name>A0A139WVW7_9CYAN</name>
<sequence>MTTYKMELKDEVLRVNFGEAAQNDRIVQDTTARLEQMIDSGELTGGPLLKVNGPASIPVAFAIAHKVAHLYGAVGCFDPKLGKYVICITHNPAYKLGDLID</sequence>
<protein>
    <submittedName>
        <fullName evidence="1">CRISPR-associated protein Csx3</fullName>
    </submittedName>
</protein>
<evidence type="ECO:0000313" key="2">
    <source>
        <dbReference type="Proteomes" id="UP000076925"/>
    </source>
</evidence>
<gene>
    <name evidence="1" type="ORF">WA1_43590</name>
</gene>
<dbReference type="EMBL" id="ANNX02000047">
    <property type="protein sequence ID" value="KYC36575.1"/>
    <property type="molecule type" value="Genomic_DNA"/>
</dbReference>
<dbReference type="AlphaFoldDB" id="A0A139WVW7"/>
<dbReference type="OrthoDB" id="459959at2"/>
<dbReference type="RefSeq" id="WP_017748326.1">
    <property type="nucleotide sequence ID" value="NZ_KQ976354.1"/>
</dbReference>